<feature type="non-terminal residue" evidence="1">
    <location>
        <position position="57"/>
    </location>
</feature>
<protein>
    <submittedName>
        <fullName evidence="1">Uncharacterized protein</fullName>
    </submittedName>
</protein>
<comment type="caution">
    <text evidence="1">The sequence shown here is derived from an EMBL/GenBank/DDBJ whole genome shotgun (WGS) entry which is preliminary data.</text>
</comment>
<dbReference type="AlphaFoldDB" id="A0A7J9GIT9"/>
<evidence type="ECO:0000313" key="1">
    <source>
        <dbReference type="EMBL" id="MBA0797479.1"/>
    </source>
</evidence>
<dbReference type="Proteomes" id="UP000593560">
    <property type="component" value="Unassembled WGS sequence"/>
</dbReference>
<name>A0A7J9GIT9_9ROSI</name>
<evidence type="ECO:0000313" key="2">
    <source>
        <dbReference type="Proteomes" id="UP000593560"/>
    </source>
</evidence>
<proteinExistence type="predicted"/>
<sequence length="57" mass="6403">GQEEQVIDKAASLEADRVLLSSRVAASPESKMMQTEKVRMILKHINDHPQCLQVKQS</sequence>
<gene>
    <name evidence="1" type="ORF">Gohar_008176</name>
</gene>
<dbReference type="EMBL" id="JABFAD010000005">
    <property type="protein sequence ID" value="MBA0797479.1"/>
    <property type="molecule type" value="Genomic_DNA"/>
</dbReference>
<feature type="non-terminal residue" evidence="1">
    <location>
        <position position="1"/>
    </location>
</feature>
<accession>A0A7J9GIT9</accession>
<organism evidence="1 2">
    <name type="scientific">Gossypium harknessii</name>
    <dbReference type="NCBI Taxonomy" id="34285"/>
    <lineage>
        <taxon>Eukaryota</taxon>
        <taxon>Viridiplantae</taxon>
        <taxon>Streptophyta</taxon>
        <taxon>Embryophyta</taxon>
        <taxon>Tracheophyta</taxon>
        <taxon>Spermatophyta</taxon>
        <taxon>Magnoliopsida</taxon>
        <taxon>eudicotyledons</taxon>
        <taxon>Gunneridae</taxon>
        <taxon>Pentapetalae</taxon>
        <taxon>rosids</taxon>
        <taxon>malvids</taxon>
        <taxon>Malvales</taxon>
        <taxon>Malvaceae</taxon>
        <taxon>Malvoideae</taxon>
        <taxon>Gossypium</taxon>
    </lineage>
</organism>
<keyword evidence="2" id="KW-1185">Reference proteome</keyword>
<reference evidence="1 2" key="1">
    <citation type="journal article" date="2019" name="Genome Biol. Evol.">
        <title>Insights into the evolution of the New World diploid cottons (Gossypium, subgenus Houzingenia) based on genome sequencing.</title>
        <authorList>
            <person name="Grover C.E."/>
            <person name="Arick M.A. 2nd"/>
            <person name="Thrash A."/>
            <person name="Conover J.L."/>
            <person name="Sanders W.S."/>
            <person name="Peterson D.G."/>
            <person name="Frelichowski J.E."/>
            <person name="Scheffler J.A."/>
            <person name="Scheffler B.E."/>
            <person name="Wendel J.F."/>
        </authorList>
    </citation>
    <scope>NUCLEOTIDE SEQUENCE [LARGE SCALE GENOMIC DNA]</scope>
    <source>
        <strain evidence="1">0</strain>
        <tissue evidence="1">Leaf</tissue>
    </source>
</reference>